<evidence type="ECO:0000313" key="2">
    <source>
        <dbReference type="Proteomes" id="UP001595925"/>
    </source>
</evidence>
<comment type="caution">
    <text evidence="1">The sequence shown here is derived from an EMBL/GenBank/DDBJ whole genome shotgun (WGS) entry which is preliminary data.</text>
</comment>
<protein>
    <submittedName>
        <fullName evidence="1">Uncharacterized protein</fullName>
    </submittedName>
</protein>
<sequence>MGDDDTGATLEEELIGACRTTVGDELRSITRFTEEEVDQLYLRDDLERSADLVGFAEHERYGFQSQSLYEGTQLGDYRATIRMFEHGYLTRVVVEGVGVWVTTDTLSVERFEELASALGSVLTESVAR</sequence>
<dbReference type="RefSeq" id="WP_114578906.1">
    <property type="nucleotide sequence ID" value="NZ_JAIVEF010000002.1"/>
</dbReference>
<dbReference type="Pfam" id="PF24366">
    <property type="entry name" value="DUF7522"/>
    <property type="match status" value="1"/>
</dbReference>
<dbReference type="EMBL" id="JBHSJG010000056">
    <property type="protein sequence ID" value="MFC4989918.1"/>
    <property type="molecule type" value="Genomic_DNA"/>
</dbReference>
<dbReference type="InterPro" id="IPR055944">
    <property type="entry name" value="DUF7522"/>
</dbReference>
<evidence type="ECO:0000313" key="1">
    <source>
        <dbReference type="EMBL" id="MFC4989918.1"/>
    </source>
</evidence>
<reference evidence="1 2" key="1">
    <citation type="journal article" date="2019" name="Int. J. Syst. Evol. Microbiol.">
        <title>The Global Catalogue of Microorganisms (GCM) 10K type strain sequencing project: providing services to taxonomists for standard genome sequencing and annotation.</title>
        <authorList>
            <consortium name="The Broad Institute Genomics Platform"/>
            <consortium name="The Broad Institute Genome Sequencing Center for Infectious Disease"/>
            <person name="Wu L."/>
            <person name="Ma J."/>
        </authorList>
    </citation>
    <scope>NUCLEOTIDE SEQUENCE [LARGE SCALE GENOMIC DNA]</scope>
    <source>
        <strain evidence="1 2">CGMCC 1.15824</strain>
    </source>
</reference>
<dbReference type="Proteomes" id="UP001595925">
    <property type="component" value="Unassembled WGS sequence"/>
</dbReference>
<proteinExistence type="predicted"/>
<gene>
    <name evidence="1" type="ORF">ACFPFO_19555</name>
</gene>
<organism evidence="1 2">
    <name type="scientific">Saliphagus infecundisoli</name>
    <dbReference type="NCBI Taxonomy" id="1849069"/>
    <lineage>
        <taxon>Archaea</taxon>
        <taxon>Methanobacteriati</taxon>
        <taxon>Methanobacteriota</taxon>
        <taxon>Stenosarchaea group</taxon>
        <taxon>Halobacteria</taxon>
        <taxon>Halobacteriales</taxon>
        <taxon>Natrialbaceae</taxon>
        <taxon>Saliphagus</taxon>
    </lineage>
</organism>
<dbReference type="AlphaFoldDB" id="A0ABD5QJH1"/>
<name>A0ABD5QJH1_9EURY</name>
<keyword evidence="2" id="KW-1185">Reference proteome</keyword>
<accession>A0ABD5QJH1</accession>